<comment type="caution">
    <text evidence="1">The sequence shown here is derived from an EMBL/GenBank/DDBJ whole genome shotgun (WGS) entry which is preliminary data.</text>
</comment>
<keyword evidence="2" id="KW-1185">Reference proteome</keyword>
<evidence type="ECO:0008006" key="3">
    <source>
        <dbReference type="Google" id="ProtNLM"/>
    </source>
</evidence>
<sequence>MLHGMTGFDPKADLHRYLRSAREALLWKLDGLSEYDLRRPLTPSGTNLLGLVKHVALVEAGYLGVTFGRQLDDLLSGLEDDAETDADLWATADESRDHVVAFYRRVWAHSDTTIETCDLDTPGAVPWWPDNSEVTLHRILVHVIAETNRHGGHADITRELIDGTVGMRPDNSNLALTDPAHRAEYHDRLQKLAESTRER</sequence>
<dbReference type="Pfam" id="PF04978">
    <property type="entry name" value="MST"/>
    <property type="match status" value="1"/>
</dbReference>
<dbReference type="Proteomes" id="UP000624709">
    <property type="component" value="Unassembled WGS sequence"/>
</dbReference>
<dbReference type="SUPFAM" id="SSF109854">
    <property type="entry name" value="DinB/YfiT-like putative metalloenzymes"/>
    <property type="match status" value="1"/>
</dbReference>
<protein>
    <recommendedName>
        <fullName evidence="3">DinB family protein</fullName>
    </recommendedName>
</protein>
<gene>
    <name evidence="1" type="ORF">Apa02nite_097340</name>
</gene>
<dbReference type="InterPro" id="IPR034660">
    <property type="entry name" value="DinB/YfiT-like"/>
</dbReference>
<organism evidence="1 2">
    <name type="scientific">Actinoplanes palleronii</name>
    <dbReference type="NCBI Taxonomy" id="113570"/>
    <lineage>
        <taxon>Bacteria</taxon>
        <taxon>Bacillati</taxon>
        <taxon>Actinomycetota</taxon>
        <taxon>Actinomycetes</taxon>
        <taxon>Micromonosporales</taxon>
        <taxon>Micromonosporaceae</taxon>
        <taxon>Actinoplanes</taxon>
    </lineage>
</organism>
<dbReference type="InterPro" id="IPR007061">
    <property type="entry name" value="MST-like"/>
</dbReference>
<reference evidence="1 2" key="1">
    <citation type="submission" date="2021-01" db="EMBL/GenBank/DDBJ databases">
        <title>Whole genome shotgun sequence of Actinoplanes palleronii NBRC 14916.</title>
        <authorList>
            <person name="Komaki H."/>
            <person name="Tamura T."/>
        </authorList>
    </citation>
    <scope>NUCLEOTIDE SEQUENCE [LARGE SCALE GENOMIC DNA]</scope>
    <source>
        <strain evidence="1 2">NBRC 14916</strain>
    </source>
</reference>
<dbReference type="Gene3D" id="1.20.120.450">
    <property type="entry name" value="dinb family like domain"/>
    <property type="match status" value="1"/>
</dbReference>
<evidence type="ECO:0000313" key="2">
    <source>
        <dbReference type="Proteomes" id="UP000624709"/>
    </source>
</evidence>
<name>A0ABQ4BSH0_9ACTN</name>
<proteinExistence type="predicted"/>
<accession>A0ABQ4BSH0</accession>
<dbReference type="EMBL" id="BOMS01000183">
    <property type="protein sequence ID" value="GIE73626.1"/>
    <property type="molecule type" value="Genomic_DNA"/>
</dbReference>
<evidence type="ECO:0000313" key="1">
    <source>
        <dbReference type="EMBL" id="GIE73626.1"/>
    </source>
</evidence>